<keyword evidence="1" id="KW-1133">Transmembrane helix</keyword>
<evidence type="ECO:0000256" key="1">
    <source>
        <dbReference type="SAM" id="Phobius"/>
    </source>
</evidence>
<accession>A0A368H326</accession>
<dbReference type="EMBL" id="JOJR01000030">
    <property type="protein sequence ID" value="RCN49680.1"/>
    <property type="molecule type" value="Genomic_DNA"/>
</dbReference>
<reference evidence="2 3" key="1">
    <citation type="submission" date="2014-10" db="EMBL/GenBank/DDBJ databases">
        <title>Draft genome of the hookworm Ancylostoma caninum.</title>
        <authorList>
            <person name="Mitreva M."/>
        </authorList>
    </citation>
    <scope>NUCLEOTIDE SEQUENCE [LARGE SCALE GENOMIC DNA]</scope>
    <source>
        <strain evidence="2 3">Baltimore</strain>
    </source>
</reference>
<dbReference type="AlphaFoldDB" id="A0A368H326"/>
<comment type="caution">
    <text evidence="2">The sequence shown here is derived from an EMBL/GenBank/DDBJ whole genome shotgun (WGS) entry which is preliminary data.</text>
</comment>
<evidence type="ECO:0000313" key="2">
    <source>
        <dbReference type="EMBL" id="RCN49680.1"/>
    </source>
</evidence>
<dbReference type="Proteomes" id="UP000252519">
    <property type="component" value="Unassembled WGS sequence"/>
</dbReference>
<proteinExistence type="predicted"/>
<evidence type="ECO:0000313" key="3">
    <source>
        <dbReference type="Proteomes" id="UP000252519"/>
    </source>
</evidence>
<sequence>MYYQLFYFWTTIANIAAYGAYEPYIQCAFSFICALLSINSTFLWLDMFVSTYINTFHSLSDHASQVTIHRTVIIFLSLPFLFVRNRLGFHALVAIENNVIPTISVIIVIIEVLHEP</sequence>
<feature type="transmembrane region" description="Helical" evidence="1">
    <location>
        <begin position="28"/>
        <end position="45"/>
    </location>
</feature>
<dbReference type="STRING" id="29170.A0A368H326"/>
<keyword evidence="3" id="KW-1185">Reference proteome</keyword>
<protein>
    <submittedName>
        <fullName evidence="2">Uncharacterized protein</fullName>
    </submittedName>
</protein>
<name>A0A368H326_ANCCA</name>
<organism evidence="2 3">
    <name type="scientific">Ancylostoma caninum</name>
    <name type="common">Dog hookworm</name>
    <dbReference type="NCBI Taxonomy" id="29170"/>
    <lineage>
        <taxon>Eukaryota</taxon>
        <taxon>Metazoa</taxon>
        <taxon>Ecdysozoa</taxon>
        <taxon>Nematoda</taxon>
        <taxon>Chromadorea</taxon>
        <taxon>Rhabditida</taxon>
        <taxon>Rhabditina</taxon>
        <taxon>Rhabditomorpha</taxon>
        <taxon>Strongyloidea</taxon>
        <taxon>Ancylostomatidae</taxon>
        <taxon>Ancylostomatinae</taxon>
        <taxon>Ancylostoma</taxon>
    </lineage>
</organism>
<gene>
    <name evidence="2" type="ORF">ANCCAN_04136</name>
</gene>
<keyword evidence="1" id="KW-0472">Membrane</keyword>
<feature type="transmembrane region" description="Helical" evidence="1">
    <location>
        <begin position="65"/>
        <end position="83"/>
    </location>
</feature>
<keyword evidence="1" id="KW-0812">Transmembrane</keyword>
<dbReference type="OrthoDB" id="5865587at2759"/>
<feature type="transmembrane region" description="Helical" evidence="1">
    <location>
        <begin position="95"/>
        <end position="114"/>
    </location>
</feature>
<feature type="transmembrane region" description="Helical" evidence="1">
    <location>
        <begin position="6"/>
        <end position="21"/>
    </location>
</feature>